<dbReference type="Pfam" id="PF05920">
    <property type="entry name" value="Homeobox_KN"/>
    <property type="match status" value="1"/>
</dbReference>
<keyword evidence="4 6" id="KW-0539">Nucleus</keyword>
<dbReference type="InterPro" id="IPR017970">
    <property type="entry name" value="Homeobox_CS"/>
</dbReference>
<dbReference type="FunFam" id="1.10.10.60:FF:000076">
    <property type="entry name" value="Homeobox protein knotted-1-like 2"/>
    <property type="match status" value="1"/>
</dbReference>
<dbReference type="InterPro" id="IPR001356">
    <property type="entry name" value="HD"/>
</dbReference>
<dbReference type="Pfam" id="PF03790">
    <property type="entry name" value="KNOX1"/>
    <property type="match status" value="1"/>
</dbReference>
<evidence type="ECO:0000256" key="5">
    <source>
        <dbReference type="ARBA" id="ARBA00056727"/>
    </source>
</evidence>
<dbReference type="GO" id="GO:0003677">
    <property type="term" value="F:DNA binding"/>
    <property type="evidence" value="ECO:0007669"/>
    <property type="project" value="UniProtKB-UniRule"/>
</dbReference>
<dbReference type="InterPro" id="IPR008422">
    <property type="entry name" value="KN_HD"/>
</dbReference>
<evidence type="ECO:0000256" key="7">
    <source>
        <dbReference type="PROSITE-ProRule" id="PRU00559"/>
    </source>
</evidence>
<feature type="region of interest" description="Disordered" evidence="8">
    <location>
        <begin position="1"/>
        <end position="27"/>
    </location>
</feature>
<dbReference type="InterPro" id="IPR005541">
    <property type="entry name" value="KNOX2"/>
</dbReference>
<feature type="compositionally biased region" description="Acidic residues" evidence="8">
    <location>
        <begin position="1"/>
        <end position="11"/>
    </location>
</feature>
<comment type="similarity">
    <text evidence="7">Belongs to the TALE/KNOX homeobox family.</text>
</comment>
<protein>
    <submittedName>
        <fullName evidence="11">Knotted-like homeobox KNOX2</fullName>
    </submittedName>
</protein>
<feature type="DNA-binding region" description="Homeobox; TALE-type" evidence="6">
    <location>
        <begin position="334"/>
        <end position="397"/>
    </location>
</feature>
<name>F5A6B2_FRAVE</name>
<dbReference type="InterPro" id="IPR050224">
    <property type="entry name" value="TALE_homeobox"/>
</dbReference>
<comment type="function">
    <text evidence="5">Probably binds to the DNA sequence 5'-TGAC-3'.</text>
</comment>
<dbReference type="SMART" id="SM01256">
    <property type="entry name" value="KNOX2"/>
    <property type="match status" value="1"/>
</dbReference>
<dbReference type="GeneID" id="101299258"/>
<proteinExistence type="evidence at transcript level"/>
<feature type="domain" description="Homeobox" evidence="9">
    <location>
        <begin position="333"/>
        <end position="396"/>
    </location>
</feature>
<sequence length="432" mass="49029">MEEYNNSDEMDHESQGTPRGNFLYASPTLGGNYGRAAAASDHNQQNNTFHLQSSGGECFPSTQSTVKTEAAGSTSQHARHKFHHPQFPPPSLVLSRGHNDQQLPVQQQNENEVEAIKAKIIAHPHYSNLLQAYMDCQRVGAPSEVVARLSAARQEFVARQRSSVSSRDASSKDPELDQFMEAYYDMLVKYREELTRPIQEAMDFMKKIETQLNMLGNNSTATPLRIFSASALDPLNTWLSWAVVAGVVPAGLSHYKIHPLLVFTRRQKVRNLDEKHSTYDKCDGNGSSEEDQDNNSGGETEVAEIDPRAEDRELKNHLLRKYSGYLSSLKQELSKKKKKGKLPKDARQKLLSWWELHYKWPYPSESEKVALAESTGLDQKQINNWFINQRKRHWKPSEDMQFMVMDGLHPQNAAALYMDGHYIGDGHYRLGP</sequence>
<dbReference type="PROSITE" id="PS50071">
    <property type="entry name" value="HOMEOBOX_2"/>
    <property type="match status" value="1"/>
</dbReference>
<dbReference type="SMART" id="SM00389">
    <property type="entry name" value="HOX"/>
    <property type="match status" value="1"/>
</dbReference>
<comment type="subcellular location">
    <subcellularLocation>
        <location evidence="1 6">Nucleus</location>
    </subcellularLocation>
</comment>
<feature type="compositionally biased region" description="Polar residues" evidence="8">
    <location>
        <begin position="46"/>
        <end position="76"/>
    </location>
</feature>
<dbReference type="Pfam" id="PF03789">
    <property type="entry name" value="ELK"/>
    <property type="match status" value="1"/>
</dbReference>
<evidence type="ECO:0000256" key="2">
    <source>
        <dbReference type="ARBA" id="ARBA00023125"/>
    </source>
</evidence>
<keyword evidence="2 6" id="KW-0238">DNA-binding</keyword>
<feature type="region of interest" description="Disordered" evidence="8">
    <location>
        <begin position="275"/>
        <end position="309"/>
    </location>
</feature>
<dbReference type="GO" id="GO:0009888">
    <property type="term" value="P:tissue development"/>
    <property type="evidence" value="ECO:0007669"/>
    <property type="project" value="UniProtKB-ARBA"/>
</dbReference>
<evidence type="ECO:0000256" key="1">
    <source>
        <dbReference type="ARBA" id="ARBA00004123"/>
    </source>
</evidence>
<evidence type="ECO:0000313" key="11">
    <source>
        <dbReference type="EMBL" id="AEC04751.1"/>
    </source>
</evidence>
<dbReference type="SMART" id="SM01255">
    <property type="entry name" value="KNOX1"/>
    <property type="match status" value="1"/>
</dbReference>
<evidence type="ECO:0000256" key="8">
    <source>
        <dbReference type="SAM" id="MobiDB-lite"/>
    </source>
</evidence>
<dbReference type="InterPro" id="IPR005540">
    <property type="entry name" value="KNOX1"/>
</dbReference>
<dbReference type="SMART" id="SM01188">
    <property type="entry name" value="ELK"/>
    <property type="match status" value="1"/>
</dbReference>
<dbReference type="Gene3D" id="1.10.10.60">
    <property type="entry name" value="Homeodomain-like"/>
    <property type="match status" value="1"/>
</dbReference>
<evidence type="ECO:0000256" key="6">
    <source>
        <dbReference type="PROSITE-ProRule" id="PRU00108"/>
    </source>
</evidence>
<dbReference type="EMBL" id="HQ413775">
    <property type="protein sequence ID" value="AEC04751.1"/>
    <property type="molecule type" value="mRNA"/>
</dbReference>
<keyword evidence="3 6" id="KW-0371">Homeobox</keyword>
<evidence type="ECO:0000259" key="10">
    <source>
        <dbReference type="PROSITE" id="PS51213"/>
    </source>
</evidence>
<dbReference type="RefSeq" id="NP_001266972.1">
    <property type="nucleotide sequence ID" value="NM_001280043.1"/>
</dbReference>
<evidence type="ECO:0000259" key="9">
    <source>
        <dbReference type="PROSITE" id="PS50071"/>
    </source>
</evidence>
<dbReference type="GO" id="GO:0005634">
    <property type="term" value="C:nucleus"/>
    <property type="evidence" value="ECO:0007669"/>
    <property type="project" value="UniProtKB-SubCell"/>
</dbReference>
<dbReference type="InterPro" id="IPR009057">
    <property type="entry name" value="Homeodomain-like_sf"/>
</dbReference>
<reference evidence="11" key="1">
    <citation type="submission" date="2010-10" db="EMBL/GenBank/DDBJ databases">
        <title>A Strawberry KNOX Gene Regulates Leaf, Flower and Meristem Architecture.</title>
        <authorList>
            <person name="Chatterjee M."/>
            <person name="Bermudez-Lozano C.L."/>
            <person name="Clancy M.A."/>
            <person name="Davis T.M."/>
            <person name="Folta K.M."/>
        </authorList>
    </citation>
    <scope>NUCLEOTIDE SEQUENCE</scope>
</reference>
<feature type="region of interest" description="Disordered" evidence="8">
    <location>
        <begin position="46"/>
        <end position="84"/>
    </location>
</feature>
<dbReference type="PROSITE" id="PS51213">
    <property type="entry name" value="ELK"/>
    <property type="match status" value="1"/>
</dbReference>
<dbReference type="CDD" id="cd00086">
    <property type="entry name" value="homeodomain"/>
    <property type="match status" value="1"/>
</dbReference>
<dbReference type="AlphaFoldDB" id="F5A6B2"/>
<dbReference type="PANTHER" id="PTHR11850">
    <property type="entry name" value="HOMEOBOX PROTEIN TRANSCRIPTION FACTORS"/>
    <property type="match status" value="1"/>
</dbReference>
<dbReference type="GO" id="GO:0000981">
    <property type="term" value="F:DNA-binding transcription factor activity, RNA polymerase II-specific"/>
    <property type="evidence" value="ECO:0007669"/>
    <property type="project" value="InterPro"/>
</dbReference>
<organism evidence="11">
    <name type="scientific">Fragaria vesca</name>
    <name type="common">Woodland strawberry</name>
    <name type="synonym">Potentilla vesca</name>
    <dbReference type="NCBI Taxonomy" id="57918"/>
    <lineage>
        <taxon>Eukaryota</taxon>
        <taxon>Viridiplantae</taxon>
        <taxon>Streptophyta</taxon>
        <taxon>Embryophyta</taxon>
        <taxon>Tracheophyta</taxon>
        <taxon>Spermatophyta</taxon>
        <taxon>Magnoliopsida</taxon>
        <taxon>eudicotyledons</taxon>
        <taxon>Gunneridae</taxon>
        <taxon>Pentapetalae</taxon>
        <taxon>rosids</taxon>
        <taxon>fabids</taxon>
        <taxon>Rosales</taxon>
        <taxon>Rosaceae</taxon>
        <taxon>Rosoideae</taxon>
        <taxon>Potentilleae</taxon>
        <taxon>Fragariinae</taxon>
        <taxon>Fragaria</taxon>
    </lineage>
</organism>
<dbReference type="Pfam" id="PF03791">
    <property type="entry name" value="KNOX2"/>
    <property type="match status" value="1"/>
</dbReference>
<feature type="domain" description="ELK" evidence="10">
    <location>
        <begin position="313"/>
        <end position="333"/>
    </location>
</feature>
<accession>F5A6B2</accession>
<dbReference type="SUPFAM" id="SSF46689">
    <property type="entry name" value="Homeodomain-like"/>
    <property type="match status" value="1"/>
</dbReference>
<dbReference type="PROSITE" id="PS00027">
    <property type="entry name" value="HOMEOBOX_1"/>
    <property type="match status" value="1"/>
</dbReference>
<evidence type="ECO:0000256" key="3">
    <source>
        <dbReference type="ARBA" id="ARBA00023155"/>
    </source>
</evidence>
<evidence type="ECO:0000256" key="4">
    <source>
        <dbReference type="ARBA" id="ARBA00023242"/>
    </source>
</evidence>
<dbReference type="InterPro" id="IPR005539">
    <property type="entry name" value="ELK_dom"/>
</dbReference>